<organism evidence="1 2">
    <name type="scientific">Pullulanibacillus pueri</name>
    <dbReference type="NCBI Taxonomy" id="1437324"/>
    <lineage>
        <taxon>Bacteria</taxon>
        <taxon>Bacillati</taxon>
        <taxon>Bacillota</taxon>
        <taxon>Bacilli</taxon>
        <taxon>Bacillales</taxon>
        <taxon>Sporolactobacillaceae</taxon>
        <taxon>Pullulanibacillus</taxon>
    </lineage>
</organism>
<dbReference type="RefSeq" id="WP_188497693.1">
    <property type="nucleotide sequence ID" value="NZ_BMFV01000018.1"/>
</dbReference>
<gene>
    <name evidence="1" type="ORF">GCM10007096_24890</name>
</gene>
<reference evidence="1" key="2">
    <citation type="submission" date="2020-09" db="EMBL/GenBank/DDBJ databases">
        <authorList>
            <person name="Sun Q."/>
            <person name="Zhou Y."/>
        </authorList>
    </citation>
    <scope>NUCLEOTIDE SEQUENCE</scope>
    <source>
        <strain evidence="1">CGMCC 1.12777</strain>
    </source>
</reference>
<accession>A0A8J2ZWW0</accession>
<dbReference type="EMBL" id="BMFV01000018">
    <property type="protein sequence ID" value="GGH83650.1"/>
    <property type="molecule type" value="Genomic_DNA"/>
</dbReference>
<dbReference type="AlphaFoldDB" id="A0A8J2ZWW0"/>
<proteinExistence type="predicted"/>
<name>A0A8J2ZWW0_9BACL</name>
<keyword evidence="2" id="KW-1185">Reference proteome</keyword>
<dbReference type="Proteomes" id="UP000656813">
    <property type="component" value="Unassembled WGS sequence"/>
</dbReference>
<evidence type="ECO:0000313" key="1">
    <source>
        <dbReference type="EMBL" id="GGH83650.1"/>
    </source>
</evidence>
<comment type="caution">
    <text evidence="1">The sequence shown here is derived from an EMBL/GenBank/DDBJ whole genome shotgun (WGS) entry which is preliminary data.</text>
</comment>
<reference evidence="1" key="1">
    <citation type="journal article" date="2014" name="Int. J. Syst. Evol. Microbiol.">
        <title>Complete genome sequence of Corynebacterium casei LMG S-19264T (=DSM 44701T), isolated from a smear-ripened cheese.</title>
        <authorList>
            <consortium name="US DOE Joint Genome Institute (JGI-PGF)"/>
            <person name="Walter F."/>
            <person name="Albersmeier A."/>
            <person name="Kalinowski J."/>
            <person name="Ruckert C."/>
        </authorList>
    </citation>
    <scope>NUCLEOTIDE SEQUENCE</scope>
    <source>
        <strain evidence="1">CGMCC 1.12777</strain>
    </source>
</reference>
<evidence type="ECO:0000313" key="2">
    <source>
        <dbReference type="Proteomes" id="UP000656813"/>
    </source>
</evidence>
<sequence length="46" mass="5251">MSVQEYGLGDIAECPLCGKEFEMNNLDDEDINDFDLYFEHISTCEG</sequence>
<protein>
    <submittedName>
        <fullName evidence="1">Uncharacterized protein</fullName>
    </submittedName>
</protein>